<organism evidence="1 2">
    <name type="scientific">Shewanella japonica</name>
    <dbReference type="NCBI Taxonomy" id="93973"/>
    <lineage>
        <taxon>Bacteria</taxon>
        <taxon>Pseudomonadati</taxon>
        <taxon>Pseudomonadota</taxon>
        <taxon>Gammaproteobacteria</taxon>
        <taxon>Alteromonadales</taxon>
        <taxon>Shewanellaceae</taxon>
        <taxon>Shewanella</taxon>
    </lineage>
</organism>
<dbReference type="EMBL" id="CP020472">
    <property type="protein sequence ID" value="ARD22246.1"/>
    <property type="molecule type" value="Genomic_DNA"/>
</dbReference>
<reference evidence="1 2" key="1">
    <citation type="submission" date="2017-03" db="EMBL/GenBank/DDBJ databases">
        <title>Genome sequencing of Shewanella japonica KCTC 22435.</title>
        <authorList>
            <person name="Kim K.M."/>
        </authorList>
    </citation>
    <scope>NUCLEOTIDE SEQUENCE [LARGE SCALE GENOMIC DNA]</scope>
    <source>
        <strain evidence="1 2">KCTC 22435</strain>
    </source>
</reference>
<name>A0ABM6JJ46_9GAMM</name>
<evidence type="ECO:0000313" key="1">
    <source>
        <dbReference type="EMBL" id="ARD22246.1"/>
    </source>
</evidence>
<dbReference type="PANTHER" id="PTHR30143:SF0">
    <property type="entry name" value="2-KETO-4-PENTENOATE HYDRATASE"/>
    <property type="match status" value="1"/>
</dbReference>
<evidence type="ECO:0008006" key="3">
    <source>
        <dbReference type="Google" id="ProtNLM"/>
    </source>
</evidence>
<dbReference type="Gene3D" id="3.90.850.10">
    <property type="entry name" value="Fumarylacetoacetase-like, C-terminal domain"/>
    <property type="match status" value="1"/>
</dbReference>
<dbReference type="RefSeq" id="WP_080915648.1">
    <property type="nucleotide sequence ID" value="NZ_CP020472.1"/>
</dbReference>
<accession>A0ABM6JJ46</accession>
<dbReference type="InterPro" id="IPR036663">
    <property type="entry name" value="Fumarylacetoacetase_C_sf"/>
</dbReference>
<protein>
    <recommendedName>
        <fullName evidence="3">2-keto-4-pentenoate hydratase</fullName>
    </recommendedName>
</protein>
<dbReference type="Proteomes" id="UP000191820">
    <property type="component" value="Chromosome"/>
</dbReference>
<dbReference type="PANTHER" id="PTHR30143">
    <property type="entry name" value="ACID HYDRATASE"/>
    <property type="match status" value="1"/>
</dbReference>
<keyword evidence="2" id="KW-1185">Reference proteome</keyword>
<evidence type="ECO:0000313" key="2">
    <source>
        <dbReference type="Proteomes" id="UP000191820"/>
    </source>
</evidence>
<dbReference type="SUPFAM" id="SSF56529">
    <property type="entry name" value="FAH"/>
    <property type="match status" value="1"/>
</dbReference>
<gene>
    <name evidence="1" type="ORF">SJ2017_1944</name>
</gene>
<dbReference type="InterPro" id="IPR050772">
    <property type="entry name" value="Hydratase-Decarb/MhpD_sf"/>
</dbReference>
<sequence>MSGFNQTKQGDVQEHQYLHMNEDKQKYSQSQLDAATHLLKQRQQAIPVSDLRNNAPKTLDDAFAIQQIMMAQTSSEHIGWKCLIPQQNGNVIVAPLLSQLAAEQQDCSIKSIKGYALIEPEIAFVLANDLSAGQTYSNAEIDDAVGETRLALELIEPRFSKDYDANHFERLADGLSNQGLYLGPVIDKPIAYKAAKIDINISQEKTEQVFAGVHPCELPQNPLYWLVYHLTARGISLRAGQVIITGSYCGVVKVAMNSPVNINYQGIGQFSVNFTG</sequence>
<proteinExistence type="predicted"/>